<evidence type="ECO:0000259" key="1">
    <source>
        <dbReference type="Pfam" id="PF05050"/>
    </source>
</evidence>
<dbReference type="GO" id="GO:0016197">
    <property type="term" value="P:endosomal transport"/>
    <property type="evidence" value="ECO:0007669"/>
    <property type="project" value="TreeGrafter"/>
</dbReference>
<dbReference type="EMBL" id="JAAGRN010000005">
    <property type="protein sequence ID" value="NDY83475.1"/>
    <property type="molecule type" value="Genomic_DNA"/>
</dbReference>
<protein>
    <submittedName>
        <fullName evidence="2">FkbM family methyltransferase</fullName>
    </submittedName>
</protein>
<keyword evidence="2" id="KW-0489">Methyltransferase</keyword>
<dbReference type="GO" id="GO:0005737">
    <property type="term" value="C:cytoplasm"/>
    <property type="evidence" value="ECO:0007669"/>
    <property type="project" value="GOC"/>
</dbReference>
<dbReference type="Pfam" id="PF05050">
    <property type="entry name" value="Methyltransf_21"/>
    <property type="match status" value="1"/>
</dbReference>
<gene>
    <name evidence="2" type="ORF">G3I67_09550</name>
</gene>
<dbReference type="RefSeq" id="WP_163654666.1">
    <property type="nucleotide sequence ID" value="NZ_JAAGRN010000005.1"/>
</dbReference>
<dbReference type="AlphaFoldDB" id="A0A6B2R851"/>
<comment type="caution">
    <text evidence="2">The sequence shown here is derived from an EMBL/GenBank/DDBJ whole genome shotgun (WGS) entry which is preliminary data.</text>
</comment>
<dbReference type="GO" id="GO:0032259">
    <property type="term" value="P:methylation"/>
    <property type="evidence" value="ECO:0007669"/>
    <property type="project" value="UniProtKB-KW"/>
</dbReference>
<dbReference type="GO" id="GO:0006888">
    <property type="term" value="P:endoplasmic reticulum to Golgi vesicle-mediated transport"/>
    <property type="evidence" value="ECO:0007669"/>
    <property type="project" value="TreeGrafter"/>
</dbReference>
<dbReference type="PANTHER" id="PTHR34009:SF2">
    <property type="entry name" value="PROTEIN STAR"/>
    <property type="match status" value="1"/>
</dbReference>
<organism evidence="2">
    <name type="scientific">Sheuella amnicola</name>
    <dbReference type="NCBI Taxonomy" id="2707330"/>
    <lineage>
        <taxon>Bacteria</taxon>
        <taxon>Pseudomonadati</taxon>
        <taxon>Pseudomonadota</taxon>
        <taxon>Betaproteobacteria</taxon>
        <taxon>Burkholderiales</taxon>
        <taxon>Alcaligenaceae</taxon>
        <taxon>Sheuella</taxon>
    </lineage>
</organism>
<dbReference type="InterPro" id="IPR029063">
    <property type="entry name" value="SAM-dependent_MTases_sf"/>
</dbReference>
<dbReference type="PANTHER" id="PTHR34009">
    <property type="entry name" value="PROTEIN STAR"/>
    <property type="match status" value="1"/>
</dbReference>
<dbReference type="GO" id="GO:0005886">
    <property type="term" value="C:plasma membrane"/>
    <property type="evidence" value="ECO:0007669"/>
    <property type="project" value="TreeGrafter"/>
</dbReference>
<sequence>MKAYKKIDFIFKKFFKGKDNSILEQNSNGKTTIEILKSGLTPPQICYAQDGEDLVLARLLENNEKGFYIDIGAHHPTRFSNTYLFYLRGWSGINVDAQPESMDVFKKHRPRDINIECGIGLSKGEENYYQFNEPALNTFDQEEAKIKSVSPYKIINVVKVEVRRLEEILDIHLSPSQSIDFMSIDVEGKDLEVLQSNNWLKYRPKYILAETLRTNIDKISECPLSMYLSSVGYDPICKVYNTIFFESRD</sequence>
<dbReference type="InterPro" id="IPR053202">
    <property type="entry name" value="EGF_Rcpt_Signaling_Reg"/>
</dbReference>
<evidence type="ECO:0000313" key="2">
    <source>
        <dbReference type="EMBL" id="NDY83475.1"/>
    </source>
</evidence>
<reference evidence="2" key="1">
    <citation type="submission" date="2020-02" db="EMBL/GenBank/DDBJ databases">
        <authorList>
            <person name="Chen W.-M."/>
        </authorList>
    </citation>
    <scope>NUCLEOTIDE SEQUENCE</scope>
    <source>
        <strain evidence="2">NBD-18</strain>
    </source>
</reference>
<dbReference type="SUPFAM" id="SSF53335">
    <property type="entry name" value="S-adenosyl-L-methionine-dependent methyltransferases"/>
    <property type="match status" value="1"/>
</dbReference>
<dbReference type="Gene3D" id="3.40.50.150">
    <property type="entry name" value="Vaccinia Virus protein VP39"/>
    <property type="match status" value="1"/>
</dbReference>
<dbReference type="GO" id="GO:0008168">
    <property type="term" value="F:methyltransferase activity"/>
    <property type="evidence" value="ECO:0007669"/>
    <property type="project" value="UniProtKB-KW"/>
</dbReference>
<feature type="domain" description="Methyltransferase FkbM" evidence="1">
    <location>
        <begin position="70"/>
        <end position="213"/>
    </location>
</feature>
<proteinExistence type="predicted"/>
<keyword evidence="2" id="KW-0808">Transferase</keyword>
<dbReference type="InterPro" id="IPR006342">
    <property type="entry name" value="FkbM_mtfrase"/>
</dbReference>
<accession>A0A6B2R851</accession>
<name>A0A6B2R851_9BURK</name>